<comment type="caution">
    <text evidence="3">The sequence shown here is derived from an EMBL/GenBank/DDBJ whole genome shotgun (WGS) entry which is preliminary data.</text>
</comment>
<comment type="similarity">
    <text evidence="1">Belongs to the 'GDSL' lipolytic enzyme family.</text>
</comment>
<accession>A0AAP0D5K7</accession>
<keyword evidence="4" id="KW-1185">Reference proteome</keyword>
<dbReference type="InterPro" id="IPR050592">
    <property type="entry name" value="GDSL_lipolytic_enzyme"/>
</dbReference>
<proteinExistence type="inferred from homology"/>
<dbReference type="PANTHER" id="PTHR45642:SF7">
    <property type="entry name" value="GDSL ESTERASE_LIPASE"/>
    <property type="match status" value="1"/>
</dbReference>
<evidence type="ECO:0000313" key="4">
    <source>
        <dbReference type="Proteomes" id="UP001408789"/>
    </source>
</evidence>
<dbReference type="GO" id="GO:0016788">
    <property type="term" value="F:hydrolase activity, acting on ester bonds"/>
    <property type="evidence" value="ECO:0007669"/>
    <property type="project" value="InterPro"/>
</dbReference>
<sequence>MGSLHMIMNMMTMVLVVVVKTLVPQADAVAVSQIRRIATSNNLTGVFVFGDSSVDPGNNNRLKTDAKSNFPPYGMDFFDGRPTGRFSNGRLATDFIAEALGYTKEIRPYHELGLARPFDVSHGVSFASGGSGYDNLTAQVSNVLSLSHQLMYFAHYKRNFSRKVGVQKADESIRNAVFVLSMGTNDFLQNYYVEPTRSAQYTVDQYGDYLISLLHGYIKKMHSLGARRLVVVGVVPFGCMPLVKTIKGAIKCDDEDNNVAISFNSKIKKALVTIKSTLGMKTAFADTYDLIQSVMQNPTKYGFVETTKGCCGTGTFEYGITCRGLDACADRDKFLFWDAVHPTERMYKIVADEALNSIIINLF</sequence>
<feature type="chain" id="PRO_5042854619" evidence="2">
    <location>
        <begin position="29"/>
        <end position="363"/>
    </location>
</feature>
<gene>
    <name evidence="3" type="ORF">SSX86_012955</name>
</gene>
<keyword evidence="2" id="KW-0732">Signal</keyword>
<evidence type="ECO:0000313" key="3">
    <source>
        <dbReference type="EMBL" id="KAK9068839.1"/>
    </source>
</evidence>
<feature type="signal peptide" evidence="2">
    <location>
        <begin position="1"/>
        <end position="28"/>
    </location>
</feature>
<protein>
    <submittedName>
        <fullName evidence="3">Uncharacterized protein</fullName>
    </submittedName>
</protein>
<name>A0AAP0D5K7_9ASTR</name>
<dbReference type="Proteomes" id="UP001408789">
    <property type="component" value="Unassembled WGS sequence"/>
</dbReference>
<dbReference type="AlphaFoldDB" id="A0AAP0D5K7"/>
<dbReference type="InterPro" id="IPR001087">
    <property type="entry name" value="GDSL"/>
</dbReference>
<organism evidence="3 4">
    <name type="scientific">Deinandra increscens subsp. villosa</name>
    <dbReference type="NCBI Taxonomy" id="3103831"/>
    <lineage>
        <taxon>Eukaryota</taxon>
        <taxon>Viridiplantae</taxon>
        <taxon>Streptophyta</taxon>
        <taxon>Embryophyta</taxon>
        <taxon>Tracheophyta</taxon>
        <taxon>Spermatophyta</taxon>
        <taxon>Magnoliopsida</taxon>
        <taxon>eudicotyledons</taxon>
        <taxon>Gunneridae</taxon>
        <taxon>Pentapetalae</taxon>
        <taxon>asterids</taxon>
        <taxon>campanulids</taxon>
        <taxon>Asterales</taxon>
        <taxon>Asteraceae</taxon>
        <taxon>Asteroideae</taxon>
        <taxon>Heliantheae alliance</taxon>
        <taxon>Madieae</taxon>
        <taxon>Madiinae</taxon>
        <taxon>Deinandra</taxon>
    </lineage>
</organism>
<evidence type="ECO:0000256" key="2">
    <source>
        <dbReference type="SAM" id="SignalP"/>
    </source>
</evidence>
<evidence type="ECO:0000256" key="1">
    <source>
        <dbReference type="ARBA" id="ARBA00008668"/>
    </source>
</evidence>
<reference evidence="3 4" key="1">
    <citation type="submission" date="2024-04" db="EMBL/GenBank/DDBJ databases">
        <title>The reference genome of an endangered Asteraceae, Deinandra increscens subsp. villosa, native to the Central Coast of California.</title>
        <authorList>
            <person name="Guilliams M."/>
            <person name="Hasenstab-Lehman K."/>
            <person name="Meyer R."/>
            <person name="Mcevoy S."/>
        </authorList>
    </citation>
    <scope>NUCLEOTIDE SEQUENCE [LARGE SCALE GENOMIC DNA]</scope>
    <source>
        <tissue evidence="3">Leaf</tissue>
    </source>
</reference>
<dbReference type="PANTHER" id="PTHR45642">
    <property type="entry name" value="GDSL ESTERASE/LIPASE EXL3"/>
    <property type="match status" value="1"/>
</dbReference>
<dbReference type="InterPro" id="IPR036514">
    <property type="entry name" value="SGNH_hydro_sf"/>
</dbReference>
<dbReference type="SUPFAM" id="SSF52266">
    <property type="entry name" value="SGNH hydrolase"/>
    <property type="match status" value="1"/>
</dbReference>
<dbReference type="Pfam" id="PF00657">
    <property type="entry name" value="Lipase_GDSL"/>
    <property type="match status" value="1"/>
</dbReference>
<dbReference type="CDD" id="cd01837">
    <property type="entry name" value="SGNH_plant_lipase_like"/>
    <property type="match status" value="1"/>
</dbReference>
<dbReference type="EMBL" id="JBCNJP010000014">
    <property type="protein sequence ID" value="KAK9068839.1"/>
    <property type="molecule type" value="Genomic_DNA"/>
</dbReference>
<dbReference type="Gene3D" id="3.40.50.1110">
    <property type="entry name" value="SGNH hydrolase"/>
    <property type="match status" value="1"/>
</dbReference>
<dbReference type="InterPro" id="IPR035669">
    <property type="entry name" value="SGNH_plant_lipase-like"/>
</dbReference>